<accession>A0A3R9TP54</accession>
<evidence type="ECO:0000313" key="1">
    <source>
        <dbReference type="EMBL" id="RSK09356.1"/>
    </source>
</evidence>
<dbReference type="Proteomes" id="UP000279863">
    <property type="component" value="Unassembled WGS sequence"/>
</dbReference>
<name>A0A3R9TP54_STROR</name>
<gene>
    <name evidence="1" type="ORF">D8804_04910</name>
</gene>
<proteinExistence type="predicted"/>
<reference evidence="1 2" key="1">
    <citation type="submission" date="2018-11" db="EMBL/GenBank/DDBJ databases">
        <title>Species Designations Belie Phenotypic and Genotypic Heterogeneity in Oral Streptococci.</title>
        <authorList>
            <person name="Velsko I."/>
        </authorList>
    </citation>
    <scope>NUCLEOTIDE SEQUENCE [LARGE SCALE GENOMIC DNA]</scope>
    <source>
        <strain evidence="1 2">BCA1</strain>
    </source>
</reference>
<sequence length="81" mass="9563">MKPCKYPYSGRPKLIRQALPRFILLGNVAFNSNLVKYIDTMRQVAPNQTIIYFKIPKFLSHEEKYVRVPLKIDEVVKILNR</sequence>
<dbReference type="EMBL" id="RJVZ01000006">
    <property type="protein sequence ID" value="RSK09356.1"/>
    <property type="molecule type" value="Genomic_DNA"/>
</dbReference>
<protein>
    <submittedName>
        <fullName evidence="1">Uncharacterized protein</fullName>
    </submittedName>
</protein>
<organism evidence="1 2">
    <name type="scientific">Streptococcus oralis</name>
    <dbReference type="NCBI Taxonomy" id="1303"/>
    <lineage>
        <taxon>Bacteria</taxon>
        <taxon>Bacillati</taxon>
        <taxon>Bacillota</taxon>
        <taxon>Bacilli</taxon>
        <taxon>Lactobacillales</taxon>
        <taxon>Streptococcaceae</taxon>
        <taxon>Streptococcus</taxon>
    </lineage>
</organism>
<evidence type="ECO:0000313" key="2">
    <source>
        <dbReference type="Proteomes" id="UP000279863"/>
    </source>
</evidence>
<comment type="caution">
    <text evidence="1">The sequence shown here is derived from an EMBL/GenBank/DDBJ whole genome shotgun (WGS) entry which is preliminary data.</text>
</comment>
<dbReference type="AlphaFoldDB" id="A0A3R9TP54"/>